<proteinExistence type="predicted"/>
<dbReference type="PATRIC" id="fig|1204725.3.peg.1691"/>
<evidence type="ECO:0000313" key="4">
    <source>
        <dbReference type="Proteomes" id="UP000007360"/>
    </source>
</evidence>
<comment type="caution">
    <text evidence="3">The sequence shown here is derived from an EMBL/GenBank/DDBJ whole genome shotgun (WGS) entry which is preliminary data.</text>
</comment>
<evidence type="ECO:0000259" key="2">
    <source>
        <dbReference type="Pfam" id="PF03413"/>
    </source>
</evidence>
<dbReference type="AlphaFoldDB" id="K2R2M0"/>
<feature type="region of interest" description="Disordered" evidence="1">
    <location>
        <begin position="28"/>
        <end position="62"/>
    </location>
</feature>
<dbReference type="PROSITE" id="PS51257">
    <property type="entry name" value="PROKAR_LIPOPROTEIN"/>
    <property type="match status" value="1"/>
</dbReference>
<dbReference type="Pfam" id="PF03413">
    <property type="entry name" value="PepSY"/>
    <property type="match status" value="1"/>
</dbReference>
<protein>
    <submittedName>
        <fullName evidence="3">Propeptide pepsy amd peptidase m4</fullName>
    </submittedName>
</protein>
<keyword evidence="4" id="KW-1185">Reference proteome</keyword>
<name>K2R2M0_METFP</name>
<evidence type="ECO:0000313" key="3">
    <source>
        <dbReference type="EMBL" id="EKF85442.1"/>
    </source>
</evidence>
<dbReference type="OrthoDB" id="71550at2157"/>
<dbReference type="Proteomes" id="UP000007360">
    <property type="component" value="Unassembled WGS sequence"/>
</dbReference>
<organism evidence="3 4">
    <name type="scientific">Methanobacterium formicicum (strain DSM 3637 / PP1)</name>
    <dbReference type="NCBI Taxonomy" id="1204725"/>
    <lineage>
        <taxon>Archaea</taxon>
        <taxon>Methanobacteriati</taxon>
        <taxon>Methanobacteriota</taxon>
        <taxon>Methanomada group</taxon>
        <taxon>Methanobacteria</taxon>
        <taxon>Methanobacteriales</taxon>
        <taxon>Methanobacteriaceae</taxon>
        <taxon>Methanobacterium</taxon>
    </lineage>
</organism>
<feature type="domain" description="PepSY" evidence="2">
    <location>
        <begin position="57"/>
        <end position="116"/>
    </location>
</feature>
<dbReference type="Gene3D" id="3.10.450.40">
    <property type="match status" value="1"/>
</dbReference>
<sequence length="122" mass="12677">MIKKSTVALMALIVLMVVVSGCTTNTNSTQNNTQNMSNQSNNNSNNANNTTNSTNLISPEKAKSIAQQYVEEPGVTTGTPVLQTVNGKQVYVVPLIQNGKNVGEIEIDAVTGENLGGAGGAP</sequence>
<dbReference type="RefSeq" id="WP_004031033.1">
    <property type="nucleotide sequence ID" value="NZ_AMPO01000007.1"/>
</dbReference>
<dbReference type="EMBL" id="AMPO01000007">
    <property type="protein sequence ID" value="EKF85442.1"/>
    <property type="molecule type" value="Genomic_DNA"/>
</dbReference>
<feature type="compositionally biased region" description="Low complexity" evidence="1">
    <location>
        <begin position="28"/>
        <end position="55"/>
    </location>
</feature>
<gene>
    <name evidence="3" type="ORF">A994_08411</name>
</gene>
<accession>K2R2M0</accession>
<reference evidence="3 4" key="1">
    <citation type="journal article" date="2012" name="J. Bacteriol.">
        <title>Draft genome sequence of Methanobacterium formicicum DSM 3637, an archaebacterium isolated from the methane producer amoeba Pelomyxa palustris.</title>
        <authorList>
            <person name="Gutierrez G."/>
        </authorList>
    </citation>
    <scope>NUCLEOTIDE SEQUENCE [LARGE SCALE GENOMIC DNA]</scope>
    <source>
        <strain evidence="4">DSM 3637 / PP1</strain>
    </source>
</reference>
<dbReference type="InterPro" id="IPR025711">
    <property type="entry name" value="PepSY"/>
</dbReference>
<evidence type="ECO:0000256" key="1">
    <source>
        <dbReference type="SAM" id="MobiDB-lite"/>
    </source>
</evidence>